<evidence type="ECO:0000313" key="3">
    <source>
        <dbReference type="Proteomes" id="UP001642484"/>
    </source>
</evidence>
<name>A0ABP0N3S9_9DINO</name>
<organism evidence="2 3">
    <name type="scientific">Durusdinium trenchii</name>
    <dbReference type="NCBI Taxonomy" id="1381693"/>
    <lineage>
        <taxon>Eukaryota</taxon>
        <taxon>Sar</taxon>
        <taxon>Alveolata</taxon>
        <taxon>Dinophyceae</taxon>
        <taxon>Suessiales</taxon>
        <taxon>Symbiodiniaceae</taxon>
        <taxon>Durusdinium</taxon>
    </lineage>
</organism>
<dbReference type="Gene3D" id="2.130.10.30">
    <property type="entry name" value="Regulator of chromosome condensation 1/beta-lactamase-inhibitor protein II"/>
    <property type="match status" value="1"/>
</dbReference>
<dbReference type="EMBL" id="CAXAMN010011112">
    <property type="protein sequence ID" value="CAK9033939.1"/>
    <property type="molecule type" value="Genomic_DNA"/>
</dbReference>
<evidence type="ECO:0000313" key="1">
    <source>
        <dbReference type="EMBL" id="CAK9033939.1"/>
    </source>
</evidence>
<protein>
    <submittedName>
        <fullName evidence="2">Uncharacterized protein</fullName>
    </submittedName>
</protein>
<evidence type="ECO:0000313" key="2">
    <source>
        <dbReference type="EMBL" id="CAK9058435.1"/>
    </source>
</evidence>
<comment type="caution">
    <text evidence="2">The sequence shown here is derived from an EMBL/GenBank/DDBJ whole genome shotgun (WGS) entry which is preliminary data.</text>
</comment>
<dbReference type="InterPro" id="IPR009091">
    <property type="entry name" value="RCC1/BLIP-II"/>
</dbReference>
<dbReference type="SUPFAM" id="SSF50985">
    <property type="entry name" value="RCC1/BLIP-II"/>
    <property type="match status" value="1"/>
</dbReference>
<proteinExistence type="predicted"/>
<dbReference type="EMBL" id="CAXAMN010021361">
    <property type="protein sequence ID" value="CAK9058435.1"/>
    <property type="molecule type" value="Genomic_DNA"/>
</dbReference>
<accession>A0ABP0N3S9</accession>
<sequence length="154" mass="16115">MMTSKKDTMTARGFDVGMPLQDIEASSRSFCALLADGQVVAWGDPAAGGDCSQVQEQLKAFPILQMKASSAAFAAVNSQGRVVTWGDAALGGDSRQVQAQLEGVELLQASAGAFAAMVSSGQIVTWGSPDWGGAPPDANLLRLSTLREKRARLE</sequence>
<gene>
    <name evidence="1" type="ORF">CCMP2556_LOCUS19263</name>
    <name evidence="2" type="ORF">CCMP2556_LOCUS28809</name>
</gene>
<keyword evidence="3" id="KW-1185">Reference proteome</keyword>
<dbReference type="Proteomes" id="UP001642484">
    <property type="component" value="Unassembled WGS sequence"/>
</dbReference>
<reference evidence="2 3" key="1">
    <citation type="submission" date="2024-02" db="EMBL/GenBank/DDBJ databases">
        <authorList>
            <person name="Chen Y."/>
            <person name="Shah S."/>
            <person name="Dougan E. K."/>
            <person name="Thang M."/>
            <person name="Chan C."/>
        </authorList>
    </citation>
    <scope>NUCLEOTIDE SEQUENCE [LARGE SCALE GENOMIC DNA]</scope>
</reference>